<dbReference type="GO" id="GO:0006605">
    <property type="term" value="P:protein targeting"/>
    <property type="evidence" value="ECO:0007669"/>
    <property type="project" value="TreeGrafter"/>
</dbReference>
<feature type="coiled-coil region" evidence="4">
    <location>
        <begin position="62"/>
        <end position="117"/>
    </location>
</feature>
<comment type="subcellular location">
    <subcellularLocation>
        <location evidence="1">Mitochondrion</location>
    </subcellularLocation>
</comment>
<dbReference type="GO" id="GO:0005739">
    <property type="term" value="C:mitochondrion"/>
    <property type="evidence" value="ECO:0007669"/>
    <property type="project" value="UniProtKB-SubCell"/>
</dbReference>
<evidence type="ECO:0000256" key="1">
    <source>
        <dbReference type="ARBA" id="ARBA00004173"/>
    </source>
</evidence>
<keyword evidence="2 4" id="KW-0175">Coiled coil</keyword>
<feature type="transmembrane region" description="Helical" evidence="5">
    <location>
        <begin position="257"/>
        <end position="276"/>
    </location>
</feature>
<dbReference type="GO" id="GO:0048311">
    <property type="term" value="P:mitochondrion distribution"/>
    <property type="evidence" value="ECO:0007669"/>
    <property type="project" value="TreeGrafter"/>
</dbReference>
<dbReference type="GO" id="GO:0017022">
    <property type="term" value="F:myosin binding"/>
    <property type="evidence" value="ECO:0007669"/>
    <property type="project" value="TreeGrafter"/>
</dbReference>
<reference evidence="7" key="1">
    <citation type="journal article" date="2023" name="Mol. Biol. Evol.">
        <title>Third-Generation Sequencing Reveals the Adaptive Role of the Epigenome in Three Deep-Sea Polychaetes.</title>
        <authorList>
            <person name="Perez M."/>
            <person name="Aroh O."/>
            <person name="Sun Y."/>
            <person name="Lan Y."/>
            <person name="Juniper S.K."/>
            <person name="Young C.R."/>
            <person name="Angers B."/>
            <person name="Qian P.Y."/>
        </authorList>
    </citation>
    <scope>NUCLEOTIDE SEQUENCE</scope>
    <source>
        <strain evidence="7">P08H-3</strain>
    </source>
</reference>
<evidence type="ECO:0000313" key="8">
    <source>
        <dbReference type="Proteomes" id="UP001208570"/>
    </source>
</evidence>
<keyword evidence="5" id="KW-1133">Transmembrane helix</keyword>
<dbReference type="SMART" id="SM01424">
    <property type="entry name" value="HAP1_N"/>
    <property type="match status" value="1"/>
</dbReference>
<accession>A0AAD9JC70</accession>
<keyword evidence="5" id="KW-0472">Membrane</keyword>
<name>A0AAD9JC70_9ANNE</name>
<dbReference type="AlphaFoldDB" id="A0AAD9JC70"/>
<feature type="coiled-coil region" evidence="4">
    <location>
        <begin position="275"/>
        <end position="309"/>
    </location>
</feature>
<dbReference type="Pfam" id="PF04849">
    <property type="entry name" value="HAP1_N"/>
    <property type="match status" value="1"/>
</dbReference>
<dbReference type="PANTHER" id="PTHR15751:SF12">
    <property type="entry name" value="TRAFFICKING KINESIN-BINDING PROTEIN MILT"/>
    <property type="match status" value="1"/>
</dbReference>
<evidence type="ECO:0000256" key="4">
    <source>
        <dbReference type="SAM" id="Coils"/>
    </source>
</evidence>
<dbReference type="PANTHER" id="PTHR15751">
    <property type="entry name" value="TRAFFICKING KINESIN-BINDING PROTEIN"/>
    <property type="match status" value="1"/>
</dbReference>
<feature type="coiled-coil region" evidence="4">
    <location>
        <begin position="178"/>
        <end position="240"/>
    </location>
</feature>
<proteinExistence type="predicted"/>
<sequence length="355" mass="40813">MCDDVLSSESDYHVEESGTRMCCPLEELIQEVLCAERVTQMTKAYNDIEAVTSLLEEKERDLELAARIGQSLLERNKELEEKNSEYELQLAEASDKVKQLRHEVSQKEALLQMYLHEEELSSDTPEDERLQLSVGVGNIVGLQKKVHSLEAENFKLIRQTASLKTETALQEEKEQSLFRDCVRQLEEYKNQVIQLQDELLTKSDTNLLQQEEITSLTEKKVALEAQNRKMLEDLSELKKSLTAAHEVQQELTAEVRVYVVAAAVVVVVVVVVVFIIKWNSVIAELETKNEELEVLLREKQEEIKSLHKKQKPGFIRHHSNYNSPFLPQDSLALELQHCFRQGFDSTPGYSTDERR</sequence>
<evidence type="ECO:0000313" key="7">
    <source>
        <dbReference type="EMBL" id="KAK2150164.1"/>
    </source>
</evidence>
<dbReference type="EMBL" id="JAODUP010000420">
    <property type="protein sequence ID" value="KAK2150164.1"/>
    <property type="molecule type" value="Genomic_DNA"/>
</dbReference>
<organism evidence="7 8">
    <name type="scientific">Paralvinella palmiformis</name>
    <dbReference type="NCBI Taxonomy" id="53620"/>
    <lineage>
        <taxon>Eukaryota</taxon>
        <taxon>Metazoa</taxon>
        <taxon>Spiralia</taxon>
        <taxon>Lophotrochozoa</taxon>
        <taxon>Annelida</taxon>
        <taxon>Polychaeta</taxon>
        <taxon>Sedentaria</taxon>
        <taxon>Canalipalpata</taxon>
        <taxon>Terebellida</taxon>
        <taxon>Terebelliformia</taxon>
        <taxon>Alvinellidae</taxon>
        <taxon>Paralvinella</taxon>
    </lineage>
</organism>
<dbReference type="Proteomes" id="UP001208570">
    <property type="component" value="Unassembled WGS sequence"/>
</dbReference>
<keyword evidence="5" id="KW-0812">Transmembrane</keyword>
<protein>
    <recommendedName>
        <fullName evidence="6">HAP1 N-terminal domain-containing protein</fullName>
    </recommendedName>
</protein>
<dbReference type="GO" id="GO:0047496">
    <property type="term" value="P:vesicle transport along microtubule"/>
    <property type="evidence" value="ECO:0007669"/>
    <property type="project" value="TreeGrafter"/>
</dbReference>
<evidence type="ECO:0000256" key="3">
    <source>
        <dbReference type="ARBA" id="ARBA00023128"/>
    </source>
</evidence>
<evidence type="ECO:0000256" key="5">
    <source>
        <dbReference type="SAM" id="Phobius"/>
    </source>
</evidence>
<dbReference type="GO" id="GO:0031410">
    <property type="term" value="C:cytoplasmic vesicle"/>
    <property type="evidence" value="ECO:0007669"/>
    <property type="project" value="TreeGrafter"/>
</dbReference>
<evidence type="ECO:0000256" key="2">
    <source>
        <dbReference type="ARBA" id="ARBA00023054"/>
    </source>
</evidence>
<keyword evidence="8" id="KW-1185">Reference proteome</keyword>
<gene>
    <name evidence="7" type="ORF">LSH36_420g02032</name>
</gene>
<dbReference type="InterPro" id="IPR051946">
    <property type="entry name" value="Intracell_Traff-Reg"/>
</dbReference>
<comment type="caution">
    <text evidence="7">The sequence shown here is derived from an EMBL/GenBank/DDBJ whole genome shotgun (WGS) entry which is preliminary data.</text>
</comment>
<keyword evidence="3" id="KW-0496">Mitochondrion</keyword>
<dbReference type="InterPro" id="IPR006933">
    <property type="entry name" value="HAP1_N"/>
</dbReference>
<evidence type="ECO:0000259" key="6">
    <source>
        <dbReference type="SMART" id="SM01424"/>
    </source>
</evidence>
<feature type="domain" description="HAP1 N-terminal" evidence="6">
    <location>
        <begin position="2"/>
        <end position="309"/>
    </location>
</feature>